<accession>A0A454D4H2</accession>
<name>A0A454D4H2_VIBHA</name>
<dbReference type="AlphaFoldDB" id="A0A454D4H2"/>
<sequence length="296" mass="32585">MKTVNRSDVLTFATVLFLTAFASPLLANDASEAQCGGTFRVSINDTPYKPHVTQPDTLWFQGKIELDSQLVNCMSGIVIKPSNGWQQVVSGPQGKINSTVLNTQRKSLNRTPQGDFLLPSRGSKQVDFWVQVPEGKTMQPGNYRADFEFSLLGKQVEVGVRNAGLDYTIKPFVRARIEANSSSNVSVSRARVTVDMGNLTKQNRRDLDIVVVSNASVKLELDSLNHGHLVNTRKPSHKVPYTTFLQGQTLGLDSPVLLNTHRGNQTRFNMAFENKAVPGAAAGLYEDEMTISLIAY</sequence>
<dbReference type="Proteomes" id="UP000008367">
    <property type="component" value="Unassembled WGS sequence"/>
</dbReference>
<feature type="chain" id="PRO_5019243027" description="Fimbrial protein" evidence="1">
    <location>
        <begin position="23"/>
        <end position="296"/>
    </location>
</feature>
<evidence type="ECO:0000313" key="2">
    <source>
        <dbReference type="EMBL" id="EKM33583.1"/>
    </source>
</evidence>
<keyword evidence="1" id="KW-0732">Signal</keyword>
<feature type="signal peptide" evidence="1">
    <location>
        <begin position="1"/>
        <end position="22"/>
    </location>
</feature>
<comment type="caution">
    <text evidence="2">The sequence shown here is derived from an EMBL/GenBank/DDBJ whole genome shotgun (WGS) entry which is preliminary data.</text>
</comment>
<evidence type="ECO:0000313" key="3">
    <source>
        <dbReference type="Proteomes" id="UP000008367"/>
    </source>
</evidence>
<dbReference type="STRING" id="669.AL538_22760"/>
<evidence type="ECO:0008006" key="4">
    <source>
        <dbReference type="Google" id="ProtNLM"/>
    </source>
</evidence>
<dbReference type="EMBL" id="AJSR01000207">
    <property type="protein sequence ID" value="EKM33583.1"/>
    <property type="molecule type" value="Genomic_DNA"/>
</dbReference>
<protein>
    <recommendedName>
        <fullName evidence="4">Fimbrial protein</fullName>
    </recommendedName>
</protein>
<reference evidence="2 3" key="1">
    <citation type="submission" date="2012-10" db="EMBL/GenBank/DDBJ databases">
        <title>Genome sequence of Vibrio Cholerae HENC-02.</title>
        <authorList>
            <person name="Eppinger M."/>
            <person name="Hasan N.A."/>
            <person name="Sengamalay N."/>
            <person name="Hine E."/>
            <person name="Su Q."/>
            <person name="Daugherty S.C."/>
            <person name="Young S."/>
            <person name="Sadzewicz L."/>
            <person name="Tallon L."/>
            <person name="Cebula T.A."/>
            <person name="Ravel J."/>
            <person name="Colwell R.R."/>
        </authorList>
    </citation>
    <scope>NUCLEOTIDE SEQUENCE [LARGE SCALE GENOMIC DNA]</scope>
    <source>
        <strain evidence="2 3">HENC-02</strain>
    </source>
</reference>
<evidence type="ECO:0000256" key="1">
    <source>
        <dbReference type="SAM" id="SignalP"/>
    </source>
</evidence>
<organism evidence="2 3">
    <name type="scientific">Vibrio harveyi</name>
    <name type="common">Beneckea harveyi</name>
    <dbReference type="NCBI Taxonomy" id="669"/>
    <lineage>
        <taxon>Bacteria</taxon>
        <taxon>Pseudomonadati</taxon>
        <taxon>Pseudomonadota</taxon>
        <taxon>Gammaproteobacteria</taxon>
        <taxon>Vibrionales</taxon>
        <taxon>Vibrionaceae</taxon>
        <taxon>Vibrio</taxon>
    </lineage>
</organism>
<gene>
    <name evidence="2" type="ORF">VCHENC02_0982</name>
</gene>
<proteinExistence type="predicted"/>